<reference evidence="3 4" key="1">
    <citation type="submission" date="2019-04" db="EMBL/GenBank/DDBJ databases">
        <title>Comparative genomics and transcriptomics to analyze fruiting body development in filamentous ascomycetes.</title>
        <authorList>
            <consortium name="DOE Joint Genome Institute"/>
            <person name="Lutkenhaus R."/>
            <person name="Traeger S."/>
            <person name="Breuer J."/>
            <person name="Kuo A."/>
            <person name="Lipzen A."/>
            <person name="Pangilinan J."/>
            <person name="Dilworth D."/>
            <person name="Sandor L."/>
            <person name="Poggeler S."/>
            <person name="Barry K."/>
            <person name="Grigoriev I.V."/>
            <person name="Nowrousian M."/>
        </authorList>
    </citation>
    <scope>NUCLEOTIDE SEQUENCE [LARGE SCALE GENOMIC DNA]</scope>
    <source>
        <strain evidence="3 4">CBS 389.68</strain>
    </source>
</reference>
<dbReference type="EMBL" id="ML220128">
    <property type="protein sequence ID" value="TGZ79961.1"/>
    <property type="molecule type" value="Genomic_DNA"/>
</dbReference>
<sequence>MAPTSSTVTQHLHRRLELTTTGFTSSLKGALAGAIIALVVIIGGMGAMIWFYWRASPRPVFNTKKRLDLEEKLPESIIESEPISPHRLESASTIAVPTPSATCYPTTPSPTSPTKPEKLLVPARTPDSGSSTPDSSKTLINSRESSAEELPKAQRKSHLSRCSALTIDTDDEKLNRHSAVSALSSTAGVLPTPTREIV</sequence>
<keyword evidence="2" id="KW-0472">Membrane</keyword>
<feature type="compositionally biased region" description="Low complexity" evidence="1">
    <location>
        <begin position="97"/>
        <end position="106"/>
    </location>
</feature>
<evidence type="ECO:0000256" key="1">
    <source>
        <dbReference type="SAM" id="MobiDB-lite"/>
    </source>
</evidence>
<dbReference type="Proteomes" id="UP000298138">
    <property type="component" value="Unassembled WGS sequence"/>
</dbReference>
<protein>
    <submittedName>
        <fullName evidence="3">Uncharacterized protein</fullName>
    </submittedName>
</protein>
<keyword evidence="4" id="KW-1185">Reference proteome</keyword>
<organism evidence="3 4">
    <name type="scientific">Ascodesmis nigricans</name>
    <dbReference type="NCBI Taxonomy" id="341454"/>
    <lineage>
        <taxon>Eukaryota</taxon>
        <taxon>Fungi</taxon>
        <taxon>Dikarya</taxon>
        <taxon>Ascomycota</taxon>
        <taxon>Pezizomycotina</taxon>
        <taxon>Pezizomycetes</taxon>
        <taxon>Pezizales</taxon>
        <taxon>Ascodesmidaceae</taxon>
        <taxon>Ascodesmis</taxon>
    </lineage>
</organism>
<gene>
    <name evidence="3" type="ORF">EX30DRAFT_72685</name>
</gene>
<proteinExistence type="predicted"/>
<evidence type="ECO:0000256" key="2">
    <source>
        <dbReference type="SAM" id="Phobius"/>
    </source>
</evidence>
<feature type="transmembrane region" description="Helical" evidence="2">
    <location>
        <begin position="30"/>
        <end position="53"/>
    </location>
</feature>
<dbReference type="AlphaFoldDB" id="A0A4S2MTX9"/>
<evidence type="ECO:0000313" key="4">
    <source>
        <dbReference type="Proteomes" id="UP000298138"/>
    </source>
</evidence>
<keyword evidence="2" id="KW-1133">Transmembrane helix</keyword>
<feature type="region of interest" description="Disordered" evidence="1">
    <location>
        <begin position="83"/>
        <end position="161"/>
    </location>
</feature>
<name>A0A4S2MTX9_9PEZI</name>
<dbReference type="InParanoid" id="A0A4S2MTX9"/>
<evidence type="ECO:0000313" key="3">
    <source>
        <dbReference type="EMBL" id="TGZ79961.1"/>
    </source>
</evidence>
<accession>A0A4S2MTX9</accession>
<feature type="compositionally biased region" description="Low complexity" evidence="1">
    <location>
        <begin position="125"/>
        <end position="136"/>
    </location>
</feature>
<keyword evidence="2" id="KW-0812">Transmembrane</keyword>